<protein>
    <submittedName>
        <fullName evidence="10">Disease resistance protein</fullName>
    </submittedName>
</protein>
<feature type="region of interest" description="Disordered" evidence="8">
    <location>
        <begin position="1"/>
        <end position="70"/>
    </location>
</feature>
<dbReference type="PANTHER" id="PTHR24559:SF450">
    <property type="entry name" value="RNA-DIRECTED DNA POLYMERASE HOMOLOG"/>
    <property type="match status" value="1"/>
</dbReference>
<dbReference type="Proteomes" id="UP000321393">
    <property type="component" value="Unassembled WGS sequence"/>
</dbReference>
<dbReference type="EMBL" id="SSTE01005747">
    <property type="protein sequence ID" value="KAA0060079.1"/>
    <property type="molecule type" value="Genomic_DNA"/>
</dbReference>
<feature type="domain" description="Reverse transcriptase" evidence="9">
    <location>
        <begin position="412"/>
        <end position="522"/>
    </location>
</feature>
<dbReference type="Gene3D" id="3.30.70.270">
    <property type="match status" value="1"/>
</dbReference>
<gene>
    <name evidence="10" type="ORF">E6C27_scaffold160G00480</name>
</gene>
<keyword evidence="2" id="KW-0808">Transferase</keyword>
<evidence type="ECO:0000256" key="8">
    <source>
        <dbReference type="SAM" id="MobiDB-lite"/>
    </source>
</evidence>
<dbReference type="InterPro" id="IPR000477">
    <property type="entry name" value="RT_dom"/>
</dbReference>
<feature type="compositionally biased region" description="Basic and acidic residues" evidence="8">
    <location>
        <begin position="54"/>
        <end position="70"/>
    </location>
</feature>
<dbReference type="InterPro" id="IPR043128">
    <property type="entry name" value="Rev_trsase/Diguanyl_cyclase"/>
</dbReference>
<dbReference type="GO" id="GO:0008233">
    <property type="term" value="F:peptidase activity"/>
    <property type="evidence" value="ECO:0007669"/>
    <property type="project" value="UniProtKB-KW"/>
</dbReference>
<name>A0A5A7V2T0_CUCMM</name>
<dbReference type="GO" id="GO:0004519">
    <property type="term" value="F:endonuclease activity"/>
    <property type="evidence" value="ECO:0007669"/>
    <property type="project" value="UniProtKB-KW"/>
</dbReference>
<evidence type="ECO:0000313" key="11">
    <source>
        <dbReference type="Proteomes" id="UP000321393"/>
    </source>
</evidence>
<dbReference type="InterPro" id="IPR021109">
    <property type="entry name" value="Peptidase_aspartic_dom_sf"/>
</dbReference>
<dbReference type="FunFam" id="3.10.10.10:FF:000007">
    <property type="entry name" value="Retrovirus-related Pol polyprotein from transposon 17.6-like Protein"/>
    <property type="match status" value="1"/>
</dbReference>
<keyword evidence="5" id="KW-0255">Endonuclease</keyword>
<keyword evidence="1" id="KW-0645">Protease</keyword>
<dbReference type="AlphaFoldDB" id="A0A5A7V2T0"/>
<keyword evidence="7" id="KW-0695">RNA-directed DNA polymerase</keyword>
<dbReference type="Gene3D" id="3.10.10.10">
    <property type="entry name" value="HIV Type 1 Reverse Transcriptase, subunit A, domain 1"/>
    <property type="match status" value="1"/>
</dbReference>
<dbReference type="GO" id="GO:0006508">
    <property type="term" value="P:proteolysis"/>
    <property type="evidence" value="ECO:0007669"/>
    <property type="project" value="UniProtKB-KW"/>
</dbReference>
<dbReference type="SUPFAM" id="SSF56672">
    <property type="entry name" value="DNA/RNA polymerases"/>
    <property type="match status" value="1"/>
</dbReference>
<dbReference type="PANTHER" id="PTHR24559">
    <property type="entry name" value="TRANSPOSON TY3-I GAG-POL POLYPROTEIN"/>
    <property type="match status" value="1"/>
</dbReference>
<evidence type="ECO:0000256" key="1">
    <source>
        <dbReference type="ARBA" id="ARBA00022670"/>
    </source>
</evidence>
<reference evidence="10 11" key="1">
    <citation type="submission" date="2019-08" db="EMBL/GenBank/DDBJ databases">
        <title>Draft genome sequences of two oriental melons (Cucumis melo L. var makuwa).</title>
        <authorList>
            <person name="Kwon S.-Y."/>
        </authorList>
    </citation>
    <scope>NUCLEOTIDE SEQUENCE [LARGE SCALE GENOMIC DNA]</scope>
    <source>
        <strain evidence="11">cv. SW 3</strain>
        <tissue evidence="10">Leaf</tissue>
    </source>
</reference>
<dbReference type="GO" id="GO:0003964">
    <property type="term" value="F:RNA-directed DNA polymerase activity"/>
    <property type="evidence" value="ECO:0007669"/>
    <property type="project" value="UniProtKB-KW"/>
</dbReference>
<dbReference type="Pfam" id="PF08284">
    <property type="entry name" value="RVP_2"/>
    <property type="match status" value="1"/>
</dbReference>
<evidence type="ECO:0000256" key="7">
    <source>
        <dbReference type="ARBA" id="ARBA00022918"/>
    </source>
</evidence>
<dbReference type="InterPro" id="IPR053134">
    <property type="entry name" value="RNA-dir_DNA_polymerase"/>
</dbReference>
<dbReference type="CDD" id="cd01647">
    <property type="entry name" value="RT_LTR"/>
    <property type="match status" value="1"/>
</dbReference>
<accession>A0A5A7V2T0</accession>
<dbReference type="Pfam" id="PF00078">
    <property type="entry name" value="RVT_1"/>
    <property type="match status" value="1"/>
</dbReference>
<evidence type="ECO:0000313" key="10">
    <source>
        <dbReference type="EMBL" id="KAA0060079.1"/>
    </source>
</evidence>
<organism evidence="10 11">
    <name type="scientific">Cucumis melo var. makuwa</name>
    <name type="common">Oriental melon</name>
    <dbReference type="NCBI Taxonomy" id="1194695"/>
    <lineage>
        <taxon>Eukaryota</taxon>
        <taxon>Viridiplantae</taxon>
        <taxon>Streptophyta</taxon>
        <taxon>Embryophyta</taxon>
        <taxon>Tracheophyta</taxon>
        <taxon>Spermatophyta</taxon>
        <taxon>Magnoliopsida</taxon>
        <taxon>eudicotyledons</taxon>
        <taxon>Gunneridae</taxon>
        <taxon>Pentapetalae</taxon>
        <taxon>rosids</taxon>
        <taxon>fabids</taxon>
        <taxon>Cucurbitales</taxon>
        <taxon>Cucurbitaceae</taxon>
        <taxon>Benincaseae</taxon>
        <taxon>Cucumis</taxon>
    </lineage>
</organism>
<evidence type="ECO:0000256" key="5">
    <source>
        <dbReference type="ARBA" id="ARBA00022759"/>
    </source>
</evidence>
<dbReference type="InterPro" id="IPR043502">
    <property type="entry name" value="DNA/RNA_pol_sf"/>
</dbReference>
<keyword evidence="3" id="KW-0548">Nucleotidyltransferase</keyword>
<keyword evidence="6" id="KW-0378">Hydrolase</keyword>
<evidence type="ECO:0000256" key="6">
    <source>
        <dbReference type="ARBA" id="ARBA00022801"/>
    </source>
</evidence>
<keyword evidence="4" id="KW-0540">Nuclease</keyword>
<evidence type="ECO:0000256" key="3">
    <source>
        <dbReference type="ARBA" id="ARBA00022695"/>
    </source>
</evidence>
<dbReference type="Gene3D" id="2.40.70.10">
    <property type="entry name" value="Acid Proteases"/>
    <property type="match status" value="1"/>
</dbReference>
<evidence type="ECO:0000256" key="4">
    <source>
        <dbReference type="ARBA" id="ARBA00022722"/>
    </source>
</evidence>
<comment type="caution">
    <text evidence="10">The sequence shown here is derived from an EMBL/GenBank/DDBJ whole genome shotgun (WGS) entry which is preliminary data.</text>
</comment>
<sequence>MLMTMIESSAKERSVVSEQVTESAACDSATRKGKENEATSSMAAESDRNIGVIQDEKKNDSEENSGDRNKFKKVEMPVFTGEDSDSWLFHAERAEVAFCRSKGLAEMMQVAQLVENREIIRGEANMSGFSGRKYLVQNCATSKYGTNNVVGENKGNTIFPIRTITLRSTNSNETRKEGTYKRFSDAEFQARKEKGLCFRCNEKYSAEHKCKMKEQRELRMFTVVNESEEYEIVEETEIERNELNRLEVQTNQTSYVELSINFVVGLNDLDTMKDKGVCEALVVQLQDWLVKEDFLPLELGGVDVIFGMQWLYSLRVPVDWKNLSLSFSCEGKQINIKGDPNLTKARILAVLEQFADVFDWPERLPPRREIEHQIHLKKGTYPINVRLYRYGYHQKEEMEKLVEENKSPISVVELFDELCGASLFSKTDLKFGYHQIRMADEDIEKTAFRTHEGHYEFVVMPFGLTNAPATFQALMNAIFKPYLRKFVLVFFDDILVYSRTEDEHVEHMGVVLSVLRKHELYAN</sequence>
<evidence type="ECO:0000256" key="2">
    <source>
        <dbReference type="ARBA" id="ARBA00022679"/>
    </source>
</evidence>
<evidence type="ECO:0000259" key="9">
    <source>
        <dbReference type="Pfam" id="PF00078"/>
    </source>
</evidence>
<proteinExistence type="predicted"/>